<keyword evidence="4" id="KW-0804">Transcription</keyword>
<evidence type="ECO:0000256" key="6">
    <source>
        <dbReference type="SAM" id="Coils"/>
    </source>
</evidence>
<evidence type="ECO:0000313" key="7">
    <source>
        <dbReference type="EMBL" id="CAD7624386.1"/>
    </source>
</evidence>
<gene>
    <name evidence="7" type="ORF">OSB1V03_LOCUS4831</name>
</gene>
<reference evidence="7" key="1">
    <citation type="submission" date="2020-11" db="EMBL/GenBank/DDBJ databases">
        <authorList>
            <person name="Tran Van P."/>
        </authorList>
    </citation>
    <scope>NUCLEOTIDE SEQUENCE</scope>
</reference>
<evidence type="ECO:0000256" key="3">
    <source>
        <dbReference type="ARBA" id="ARBA00023015"/>
    </source>
</evidence>
<evidence type="ECO:0000313" key="8">
    <source>
        <dbReference type="Proteomes" id="UP000759131"/>
    </source>
</evidence>
<keyword evidence="3" id="KW-0805">Transcription regulation</keyword>
<comment type="subcellular location">
    <subcellularLocation>
        <location evidence="1">Nucleus</location>
    </subcellularLocation>
</comment>
<dbReference type="Pfam" id="PF08598">
    <property type="entry name" value="Sds3"/>
    <property type="match status" value="1"/>
</dbReference>
<dbReference type="AlphaFoldDB" id="A0A7R9KJG2"/>
<organism evidence="7">
    <name type="scientific">Medioppia subpectinata</name>
    <dbReference type="NCBI Taxonomy" id="1979941"/>
    <lineage>
        <taxon>Eukaryota</taxon>
        <taxon>Metazoa</taxon>
        <taxon>Ecdysozoa</taxon>
        <taxon>Arthropoda</taxon>
        <taxon>Chelicerata</taxon>
        <taxon>Arachnida</taxon>
        <taxon>Acari</taxon>
        <taxon>Acariformes</taxon>
        <taxon>Sarcoptiformes</taxon>
        <taxon>Oribatida</taxon>
        <taxon>Brachypylina</taxon>
        <taxon>Oppioidea</taxon>
        <taxon>Oppiidae</taxon>
        <taxon>Medioppia</taxon>
    </lineage>
</organism>
<evidence type="ECO:0000256" key="2">
    <source>
        <dbReference type="ARBA" id="ARBA00022491"/>
    </source>
</evidence>
<sequence length="436" mass="50720">MNVVLSHICVVITIDSFLGINWPTMSELDCDDELSADYNDYEMRDSDEDTEDASETDVVLKYDNTDNEYTEIKEQDKLATLQDQLKQLDKGFHPEYVRKIRRLEQLYEERILLDEVFLAFESDRIEREFHSEKKSAVREFEERKVELKESLITELEDKKKMIESERISLELMNDSTEPKPLTTRKLRRRPNEPIPIPEKRRRASPDILSIDLIYTINDCLIDIMEDLKILSRATNSKMSAGLKKLYSSQSFEDPLSSYDAKIEDGKLFYDKKWFHRGQNVLIDTNDSKYNATLAQIGTSEIWIKKTNDSIKSKITLNDLHNGKYALDIMEDLKILSRATNSKMSAGLKKLYSSQSFEDPLSSYDAKIEDGKLFYDKKWFHRGQNVLIDTNDSKFNATLAQIGTSEIWIKKTNDSIKSKITLNDLHNGKYALYRRSS</sequence>
<keyword evidence="8" id="KW-1185">Reference proteome</keyword>
<dbReference type="GO" id="GO:0010468">
    <property type="term" value="P:regulation of gene expression"/>
    <property type="evidence" value="ECO:0007669"/>
    <property type="project" value="UniProtKB-ARBA"/>
</dbReference>
<evidence type="ECO:0008006" key="9">
    <source>
        <dbReference type="Google" id="ProtNLM"/>
    </source>
</evidence>
<dbReference type="GO" id="GO:0005654">
    <property type="term" value="C:nucleoplasm"/>
    <property type="evidence" value="ECO:0007669"/>
    <property type="project" value="UniProtKB-ARBA"/>
</dbReference>
<evidence type="ECO:0000256" key="5">
    <source>
        <dbReference type="ARBA" id="ARBA00023242"/>
    </source>
</evidence>
<dbReference type="EMBL" id="OC856860">
    <property type="protein sequence ID" value="CAD7624386.1"/>
    <property type="molecule type" value="Genomic_DNA"/>
</dbReference>
<dbReference type="InterPro" id="IPR013907">
    <property type="entry name" value="Sds3"/>
</dbReference>
<dbReference type="SMART" id="SM01401">
    <property type="entry name" value="Sds3"/>
    <property type="match status" value="1"/>
</dbReference>
<protein>
    <recommendedName>
        <fullName evidence="9">Sin3 histone deacetylase corepressor complex component SDS3</fullName>
    </recommendedName>
</protein>
<evidence type="ECO:0000256" key="4">
    <source>
        <dbReference type="ARBA" id="ARBA00023163"/>
    </source>
</evidence>
<keyword evidence="2" id="KW-0678">Repressor</keyword>
<evidence type="ECO:0000256" key="1">
    <source>
        <dbReference type="ARBA" id="ARBA00004123"/>
    </source>
</evidence>
<dbReference type="Proteomes" id="UP000759131">
    <property type="component" value="Unassembled WGS sequence"/>
</dbReference>
<dbReference type="OrthoDB" id="70376at2759"/>
<feature type="coiled-coil region" evidence="6">
    <location>
        <begin position="138"/>
        <end position="172"/>
    </location>
</feature>
<accession>A0A7R9KJG2</accession>
<dbReference type="PANTHER" id="PTHR21964">
    <property type="entry name" value="BREAST CANCER METASTASIS-SUPPRESSOR 1"/>
    <property type="match status" value="1"/>
</dbReference>
<proteinExistence type="predicted"/>
<keyword evidence="6" id="KW-0175">Coiled coil</keyword>
<keyword evidence="5" id="KW-0539">Nucleus</keyword>
<dbReference type="EMBL" id="CAJPIZ010002285">
    <property type="protein sequence ID" value="CAG2104816.1"/>
    <property type="molecule type" value="Genomic_DNA"/>
</dbReference>
<name>A0A7R9KJG2_9ACAR</name>